<name>A0A9P1BVI5_9DINO</name>
<organism evidence="7">
    <name type="scientific">Cladocopium goreaui</name>
    <dbReference type="NCBI Taxonomy" id="2562237"/>
    <lineage>
        <taxon>Eukaryota</taxon>
        <taxon>Sar</taxon>
        <taxon>Alveolata</taxon>
        <taxon>Dinophyceae</taxon>
        <taxon>Suessiales</taxon>
        <taxon>Symbiodiniaceae</taxon>
        <taxon>Cladocopium</taxon>
    </lineage>
</organism>
<comment type="caution">
    <text evidence="7">The sequence shown here is derived from an EMBL/GenBank/DDBJ whole genome shotgun (WGS) entry which is preliminary data.</text>
</comment>
<feature type="transmembrane region" description="Helical" evidence="5">
    <location>
        <begin position="242"/>
        <end position="262"/>
    </location>
</feature>
<evidence type="ECO:0000256" key="3">
    <source>
        <dbReference type="ARBA" id="ARBA00022989"/>
    </source>
</evidence>
<dbReference type="Gene3D" id="1.10.287.70">
    <property type="match status" value="1"/>
</dbReference>
<keyword evidence="10" id="KW-1185">Reference proteome</keyword>
<dbReference type="GO" id="GO:0016020">
    <property type="term" value="C:membrane"/>
    <property type="evidence" value="ECO:0007669"/>
    <property type="project" value="UniProtKB-SubCell"/>
</dbReference>
<proteinExistence type="predicted"/>
<keyword evidence="4 5" id="KW-0472">Membrane</keyword>
<feature type="domain" description="Ion transport" evidence="6">
    <location>
        <begin position="131"/>
        <end position="270"/>
    </location>
</feature>
<dbReference type="Proteomes" id="UP001152797">
    <property type="component" value="Unassembled WGS sequence"/>
</dbReference>
<reference evidence="8" key="2">
    <citation type="submission" date="2024-04" db="EMBL/GenBank/DDBJ databases">
        <authorList>
            <person name="Chen Y."/>
            <person name="Shah S."/>
            <person name="Dougan E. K."/>
            <person name="Thang M."/>
            <person name="Chan C."/>
        </authorList>
    </citation>
    <scope>NUCLEOTIDE SEQUENCE [LARGE SCALE GENOMIC DNA]</scope>
</reference>
<reference evidence="7" key="1">
    <citation type="submission" date="2022-10" db="EMBL/GenBank/DDBJ databases">
        <authorList>
            <person name="Chen Y."/>
            <person name="Dougan E. K."/>
            <person name="Chan C."/>
            <person name="Rhodes N."/>
            <person name="Thang M."/>
        </authorList>
    </citation>
    <scope>NUCLEOTIDE SEQUENCE</scope>
</reference>
<evidence type="ECO:0000256" key="1">
    <source>
        <dbReference type="ARBA" id="ARBA00004141"/>
    </source>
</evidence>
<evidence type="ECO:0000313" key="9">
    <source>
        <dbReference type="EMBL" id="CAL4767455.1"/>
    </source>
</evidence>
<dbReference type="Pfam" id="PF00520">
    <property type="entry name" value="Ion_trans"/>
    <property type="match status" value="1"/>
</dbReference>
<evidence type="ECO:0000256" key="5">
    <source>
        <dbReference type="SAM" id="Phobius"/>
    </source>
</evidence>
<comment type="subcellular location">
    <subcellularLocation>
        <location evidence="1">Membrane</location>
        <topology evidence="1">Multi-pass membrane protein</topology>
    </subcellularLocation>
</comment>
<evidence type="ECO:0000256" key="4">
    <source>
        <dbReference type="ARBA" id="ARBA00023136"/>
    </source>
</evidence>
<dbReference type="AlphaFoldDB" id="A0A9P1BVI5"/>
<evidence type="ECO:0000313" key="7">
    <source>
        <dbReference type="EMBL" id="CAI3980143.1"/>
    </source>
</evidence>
<protein>
    <submittedName>
        <fullName evidence="9">Voltage-dependent T-type calcium channel subunit alpha-1H</fullName>
    </submittedName>
</protein>
<dbReference type="InterPro" id="IPR005821">
    <property type="entry name" value="Ion_trans_dom"/>
</dbReference>
<dbReference type="EMBL" id="CAMXCT020000540">
    <property type="protein sequence ID" value="CAL1133518.1"/>
    <property type="molecule type" value="Genomic_DNA"/>
</dbReference>
<dbReference type="GO" id="GO:0005216">
    <property type="term" value="F:monoatomic ion channel activity"/>
    <property type="evidence" value="ECO:0007669"/>
    <property type="project" value="InterPro"/>
</dbReference>
<keyword evidence="3 5" id="KW-1133">Transmembrane helix</keyword>
<evidence type="ECO:0000259" key="6">
    <source>
        <dbReference type="Pfam" id="PF00520"/>
    </source>
</evidence>
<dbReference type="EMBL" id="CAMXCT010000540">
    <property type="protein sequence ID" value="CAI3980143.1"/>
    <property type="molecule type" value="Genomic_DNA"/>
</dbReference>
<dbReference type="OrthoDB" id="440479at2759"/>
<evidence type="ECO:0000256" key="2">
    <source>
        <dbReference type="ARBA" id="ARBA00022692"/>
    </source>
</evidence>
<evidence type="ECO:0000313" key="10">
    <source>
        <dbReference type="Proteomes" id="UP001152797"/>
    </source>
</evidence>
<keyword evidence="2 5" id="KW-0812">Transmembrane</keyword>
<gene>
    <name evidence="7" type="ORF">C1SCF055_LOCUS8047</name>
</gene>
<accession>A0A9P1BVI5</accession>
<evidence type="ECO:0000313" key="8">
    <source>
        <dbReference type="EMBL" id="CAL1133518.1"/>
    </source>
</evidence>
<dbReference type="EMBL" id="CAMXCT030000540">
    <property type="protein sequence ID" value="CAL4767455.1"/>
    <property type="molecule type" value="Genomic_DNA"/>
</dbReference>
<sequence length="391" mass="43897">MASLSDLRSRIISDHLRSQATFQRLLCLCDPVQLLVLRAAVGDEGFRRDPCLLNSGERDLCDPFHRGDDDPNYGHGSVHLPLWQRCRVELVGRSSCCPCLGGIGPGPVDGRARHGGWLFQYIPHHPNLQDYEALRALVMSVVDTTRQLLWALILLGLVQYSFGSSAGYDTMCRCAQGMPGILFTDAVLDYSASNGPDADQMKYFGTVFTSVMTLFRSILGGLDWEYAADALIPVGWFWVQIFHLYIAFCGFAVLNVMTGVFVNSAIKTRERDHETLIQNKNRFKELVSKIWSKMDADGHGQITITEFERLPGFPTMVHVKGLEIGEQTNLNRKDVRRRIHEGILFSHRAKCSGCVSPMIWGFSSLYQQNVQWVNPIINILSNLFGFTGLPH</sequence>